<keyword evidence="3" id="KW-1185">Reference proteome</keyword>
<gene>
    <name evidence="2" type="ordered locus">BATR1942_14905</name>
</gene>
<dbReference type="InterPro" id="IPR015422">
    <property type="entry name" value="PyrdxlP-dep_Trfase_small"/>
</dbReference>
<comment type="similarity">
    <text evidence="1">Belongs to the DegT/DnrJ/EryC1 family.</text>
</comment>
<reference evidence="2 3" key="1">
    <citation type="journal article" date="2011" name="Front. Microbiol.">
        <title>Genomic signatures of strain selection and enhancement in Bacillus atrophaeus var. globigii, a historical biowarfare simulant.</title>
        <authorList>
            <person name="Gibbons H.S."/>
            <person name="Broomall S.M."/>
            <person name="McNew L.A."/>
            <person name="Daligault H."/>
            <person name="Chapman C."/>
            <person name="Bruce D."/>
            <person name="Karavis M."/>
            <person name="Krepps M."/>
            <person name="McGregor P.A."/>
            <person name="Hong C."/>
            <person name="Park K.H."/>
            <person name="Akmal A."/>
            <person name="Feldman A."/>
            <person name="Lin J.S."/>
            <person name="Chang W.E."/>
            <person name="Higgs B.W."/>
            <person name="Demirev P."/>
            <person name="Lindquist J."/>
            <person name="Liem A."/>
            <person name="Fochler E."/>
            <person name="Read T.D."/>
            <person name="Tapia R."/>
            <person name="Johnson S."/>
            <person name="Bishop-Lilly K.A."/>
            <person name="Detter C."/>
            <person name="Han C."/>
            <person name="Sozhamannan S."/>
            <person name="Rosenzweig C.N."/>
            <person name="Skowronski E.W."/>
        </authorList>
    </citation>
    <scope>NUCLEOTIDE SEQUENCE [LARGE SCALE GENOMIC DNA]</scope>
    <source>
        <strain evidence="2 3">1942</strain>
    </source>
</reference>
<dbReference type="InterPro" id="IPR015421">
    <property type="entry name" value="PyrdxlP-dep_Trfase_major"/>
</dbReference>
<dbReference type="Gene3D" id="3.90.1150.10">
    <property type="entry name" value="Aspartate Aminotransferase, domain 1"/>
    <property type="match status" value="1"/>
</dbReference>
<dbReference type="PANTHER" id="PTHR30244:SF34">
    <property type="entry name" value="DTDP-4-AMINO-4,6-DIDEOXYGALACTOSE TRANSAMINASE"/>
    <property type="match status" value="1"/>
</dbReference>
<name>A0ABN3ZG98_BACA1</name>
<evidence type="ECO:0000256" key="1">
    <source>
        <dbReference type="RuleBase" id="RU004508"/>
    </source>
</evidence>
<evidence type="ECO:0000313" key="2">
    <source>
        <dbReference type="EMBL" id="ADP33903.1"/>
    </source>
</evidence>
<dbReference type="RefSeq" id="WP_003326880.1">
    <property type="nucleotide sequence ID" value="NC_014639.1"/>
</dbReference>
<dbReference type="Proteomes" id="UP000006867">
    <property type="component" value="Chromosome"/>
</dbReference>
<dbReference type="Pfam" id="PF01041">
    <property type="entry name" value="DegT_DnrJ_EryC1"/>
    <property type="match status" value="1"/>
</dbReference>
<proteinExistence type="inferred from homology"/>
<dbReference type="SUPFAM" id="SSF53383">
    <property type="entry name" value="PLP-dependent transferases"/>
    <property type="match status" value="1"/>
</dbReference>
<keyword evidence="1" id="KW-0663">Pyridoxal phosphate</keyword>
<sequence length="417" mass="46840">MKEKNTSYHYPKHPEEIKFPIYPGQLSGISRLHAAKSLFTATKSRLAEKLEKRYEKGVVLTSSGSAALVLALTYSGAGPGKEVILSSFNCPNVIDAVLQCGATPVFAQLEFDLSLSVSDARKKATRHTCAIILTHVYGRSENPEIIDWARANGIYIIDDAAQAMFTKQAGVYAGGLGDFGILSFGPSKPLASIGGGALIATKDFLCQQDRLPMEQRRQVIADYKHYMKNQRMQALMKRKHPQPILYVMKKTGLVPSMKVSKLEVLPQSPSVVSVLRMHPSREAIIEYQMSKIDQLIKASAKNIETARERFEQEETTYGVQMIQPKEGECLNYLTIVFPQEEERYACSVYLAEKGIQTCWNYLPLDLIPIYQTYATQADENPLWKRVLSLPFKPPLTEEQTRQIAETVLKYAEHQNKN</sequence>
<dbReference type="EMBL" id="CP002207">
    <property type="protein sequence ID" value="ADP33903.1"/>
    <property type="molecule type" value="Genomic_DNA"/>
</dbReference>
<organism evidence="2 3">
    <name type="scientific">Bacillus atrophaeus (strain 1942)</name>
    <dbReference type="NCBI Taxonomy" id="720555"/>
    <lineage>
        <taxon>Bacteria</taxon>
        <taxon>Bacillati</taxon>
        <taxon>Bacillota</taxon>
        <taxon>Bacilli</taxon>
        <taxon>Bacillales</taxon>
        <taxon>Bacillaceae</taxon>
        <taxon>Bacillus</taxon>
    </lineage>
</organism>
<dbReference type="PIRSF" id="PIRSF000390">
    <property type="entry name" value="PLP_StrS"/>
    <property type="match status" value="1"/>
</dbReference>
<protein>
    <submittedName>
        <fullName evidence="2">Uncharacterized protein</fullName>
    </submittedName>
</protein>
<dbReference type="InterPro" id="IPR015424">
    <property type="entry name" value="PyrdxlP-dep_Trfase"/>
</dbReference>
<dbReference type="InterPro" id="IPR000653">
    <property type="entry name" value="DegT/StrS_aminotransferase"/>
</dbReference>
<accession>A0ABN3ZG98</accession>
<dbReference type="Gene3D" id="3.40.640.10">
    <property type="entry name" value="Type I PLP-dependent aspartate aminotransferase-like (Major domain)"/>
    <property type="match status" value="1"/>
</dbReference>
<evidence type="ECO:0000313" key="3">
    <source>
        <dbReference type="Proteomes" id="UP000006867"/>
    </source>
</evidence>
<dbReference type="PANTHER" id="PTHR30244">
    <property type="entry name" value="TRANSAMINASE"/>
    <property type="match status" value="1"/>
</dbReference>